<feature type="chain" id="PRO_5035751532" evidence="15">
    <location>
        <begin position="29"/>
        <end position="296"/>
    </location>
</feature>
<evidence type="ECO:0000256" key="3">
    <source>
        <dbReference type="ARBA" id="ARBA00022475"/>
    </source>
</evidence>
<evidence type="ECO:0000256" key="12">
    <source>
        <dbReference type="ARBA" id="ARBA00024184"/>
    </source>
</evidence>
<feature type="domain" description="Gnk2-homologous" evidence="16">
    <location>
        <begin position="31"/>
        <end position="137"/>
    </location>
</feature>
<evidence type="ECO:0000256" key="2">
    <source>
        <dbReference type="ARBA" id="ARBA00022448"/>
    </source>
</evidence>
<dbReference type="PROSITE" id="PS51473">
    <property type="entry name" value="GNK2"/>
    <property type="match status" value="2"/>
</dbReference>
<evidence type="ECO:0000256" key="6">
    <source>
        <dbReference type="ARBA" id="ARBA00022729"/>
    </source>
</evidence>
<dbReference type="Proteomes" id="UP000594638">
    <property type="component" value="Unassembled WGS sequence"/>
</dbReference>
<comment type="similarity">
    <text evidence="13">Belongs to the cysteine-rich repeat secretory protein family. Plasmodesmata-located proteins (PDLD) subfamily.</text>
</comment>
<dbReference type="Gene3D" id="3.30.430.20">
    <property type="entry name" value="Gnk2 domain, C-X8-C-X2-C motif"/>
    <property type="match status" value="2"/>
</dbReference>
<dbReference type="GO" id="GO:0042742">
    <property type="term" value="P:defense response to bacterium"/>
    <property type="evidence" value="ECO:0007669"/>
    <property type="project" value="TreeGrafter"/>
</dbReference>
<dbReference type="AlphaFoldDB" id="A0A8S0QJW9"/>
<dbReference type="CDD" id="cd23509">
    <property type="entry name" value="Gnk2-like"/>
    <property type="match status" value="2"/>
</dbReference>
<keyword evidence="5 14" id="KW-0812">Transmembrane</keyword>
<evidence type="ECO:0000256" key="4">
    <source>
        <dbReference type="ARBA" id="ARBA00022581"/>
    </source>
</evidence>
<evidence type="ECO:0000256" key="11">
    <source>
        <dbReference type="ARBA" id="ARBA00023157"/>
    </source>
</evidence>
<protein>
    <submittedName>
        <fullName evidence="17">Cysteine-rich repeat secretory 12-like</fullName>
    </submittedName>
</protein>
<keyword evidence="4" id="KW-0945">Host-virus interaction</keyword>
<keyword evidence="8" id="KW-0965">Cell junction</keyword>
<evidence type="ECO:0000313" key="17">
    <source>
        <dbReference type="EMBL" id="CAA2969491.1"/>
    </source>
</evidence>
<dbReference type="InterPro" id="IPR002902">
    <property type="entry name" value="GNK2"/>
</dbReference>
<gene>
    <name evidence="17" type="ORF">OLEA9_A045022</name>
</gene>
<dbReference type="FunFam" id="3.30.430.20:FF:000001">
    <property type="entry name" value="cysteine-rich repeat secretory protein 3"/>
    <property type="match status" value="1"/>
</dbReference>
<dbReference type="EMBL" id="CACTIH010001943">
    <property type="protein sequence ID" value="CAA2969491.1"/>
    <property type="molecule type" value="Genomic_DNA"/>
</dbReference>
<dbReference type="GO" id="GO:0009506">
    <property type="term" value="C:plasmodesma"/>
    <property type="evidence" value="ECO:0007669"/>
    <property type="project" value="UniProtKB-SubCell"/>
</dbReference>
<dbReference type="GO" id="GO:0005886">
    <property type="term" value="C:plasma membrane"/>
    <property type="evidence" value="ECO:0007669"/>
    <property type="project" value="UniProtKB-SubCell"/>
</dbReference>
<name>A0A8S0QJW9_OLEEU</name>
<keyword evidence="18" id="KW-1185">Reference proteome</keyword>
<organism evidence="17 18">
    <name type="scientific">Olea europaea subsp. europaea</name>
    <dbReference type="NCBI Taxonomy" id="158383"/>
    <lineage>
        <taxon>Eukaryota</taxon>
        <taxon>Viridiplantae</taxon>
        <taxon>Streptophyta</taxon>
        <taxon>Embryophyta</taxon>
        <taxon>Tracheophyta</taxon>
        <taxon>Spermatophyta</taxon>
        <taxon>Magnoliopsida</taxon>
        <taxon>eudicotyledons</taxon>
        <taxon>Gunneridae</taxon>
        <taxon>Pentapetalae</taxon>
        <taxon>asterids</taxon>
        <taxon>lamiids</taxon>
        <taxon>Lamiales</taxon>
        <taxon>Oleaceae</taxon>
        <taxon>Oleeae</taxon>
        <taxon>Olea</taxon>
    </lineage>
</organism>
<keyword evidence="7" id="KW-0677">Repeat</keyword>
<evidence type="ECO:0000313" key="18">
    <source>
        <dbReference type="Proteomes" id="UP000594638"/>
    </source>
</evidence>
<feature type="transmembrane region" description="Helical" evidence="14">
    <location>
        <begin position="255"/>
        <end position="275"/>
    </location>
</feature>
<proteinExistence type="inferred from homology"/>
<keyword evidence="9 14" id="KW-1133">Transmembrane helix</keyword>
<accession>A0A8S0QJW9</accession>
<evidence type="ECO:0000256" key="13">
    <source>
        <dbReference type="ARBA" id="ARBA00038393"/>
    </source>
</evidence>
<reference evidence="17 18" key="1">
    <citation type="submission" date="2019-12" db="EMBL/GenBank/DDBJ databases">
        <authorList>
            <person name="Alioto T."/>
            <person name="Alioto T."/>
            <person name="Gomez Garrido J."/>
        </authorList>
    </citation>
    <scope>NUCLEOTIDE SEQUENCE [LARGE SCALE GENOMIC DNA]</scope>
</reference>
<comment type="subcellular location">
    <subcellularLocation>
        <location evidence="12">Cell junction</location>
        <location evidence="12">Plasmodesma</location>
    </subcellularLocation>
    <subcellularLocation>
        <location evidence="1">Cell membrane</location>
        <topology evidence="1">Single-pass type I membrane protein</topology>
    </subcellularLocation>
</comment>
<keyword evidence="10 14" id="KW-0472">Membrane</keyword>
<evidence type="ECO:0000256" key="7">
    <source>
        <dbReference type="ARBA" id="ARBA00022737"/>
    </source>
</evidence>
<keyword evidence="2" id="KW-0813">Transport</keyword>
<dbReference type="InterPro" id="IPR051378">
    <property type="entry name" value="Cell2Cell_Antifungal"/>
</dbReference>
<feature type="signal peptide" evidence="15">
    <location>
        <begin position="1"/>
        <end position="28"/>
    </location>
</feature>
<dbReference type="PANTHER" id="PTHR32080">
    <property type="entry name" value="ANTIFUNGAL PROTEIN GINKBILOBIN-2-LIKE"/>
    <property type="match status" value="1"/>
</dbReference>
<evidence type="ECO:0000259" key="16">
    <source>
        <dbReference type="PROSITE" id="PS51473"/>
    </source>
</evidence>
<evidence type="ECO:0000256" key="15">
    <source>
        <dbReference type="SAM" id="SignalP"/>
    </source>
</evidence>
<evidence type="ECO:0000256" key="9">
    <source>
        <dbReference type="ARBA" id="ARBA00022989"/>
    </source>
</evidence>
<evidence type="ECO:0000256" key="14">
    <source>
        <dbReference type="SAM" id="Phobius"/>
    </source>
</evidence>
<evidence type="ECO:0000256" key="10">
    <source>
        <dbReference type="ARBA" id="ARBA00023136"/>
    </source>
</evidence>
<dbReference type="InterPro" id="IPR038408">
    <property type="entry name" value="GNK2_sf"/>
</dbReference>
<keyword evidence="3" id="KW-1003">Cell membrane</keyword>
<dbReference type="OrthoDB" id="1097929at2759"/>
<keyword evidence="6 15" id="KW-0732">Signal</keyword>
<dbReference type="Gramene" id="OE9A045022T2">
    <property type="protein sequence ID" value="OE9A045022C2"/>
    <property type="gene ID" value="OE9A045022"/>
</dbReference>
<evidence type="ECO:0000256" key="1">
    <source>
        <dbReference type="ARBA" id="ARBA00004251"/>
    </source>
</evidence>
<dbReference type="Pfam" id="PF01657">
    <property type="entry name" value="Stress-antifung"/>
    <property type="match status" value="2"/>
</dbReference>
<comment type="caution">
    <text evidence="17">The sequence shown here is derived from an EMBL/GenBank/DDBJ whole genome shotgun (WGS) entry which is preliminary data.</text>
</comment>
<feature type="domain" description="Gnk2-homologous" evidence="16">
    <location>
        <begin position="138"/>
        <end position="238"/>
    </location>
</feature>
<evidence type="ECO:0000256" key="5">
    <source>
        <dbReference type="ARBA" id="ARBA00022692"/>
    </source>
</evidence>
<keyword evidence="11" id="KW-1015">Disulfide bond</keyword>
<dbReference type="PANTHER" id="PTHR32080:SF31">
    <property type="entry name" value="PLASMODESMATA-LOCATED PROTEIN 6"/>
    <property type="match status" value="1"/>
</dbReference>
<sequence>MHAQQISSVLSIWSHLLVFSFLAHPSASSLQSFVYAGCSQLKYNPGTPYESNVNSILASLVNSAAFSNYNNFKVSLPGSDQNDVVYALFQCRGDIGNSDCHDCVTYAVSRIGTLCGGASGGALQLDGCFVKYDNISFLGDEDKTVVFKRCGPSIGYDSEVLTQRDALLAYLTGGGQYFRIGGSGKAQSIAQCVQDLSTSECQDCLSEAIGRLKSECQSSTWGDMFLAKCYARFSESGYSSKSDKEDDDDDMERTLAVTIGLIAGVAVIIVFLSFFTKICEGEGELLFSSLSFNKRK</sequence>
<evidence type="ECO:0000256" key="8">
    <source>
        <dbReference type="ARBA" id="ARBA00022949"/>
    </source>
</evidence>